<gene>
    <name evidence="2" type="ORF">H7965_30145</name>
</gene>
<dbReference type="PANTHER" id="PTHR33055:SF13">
    <property type="entry name" value="TRANSPOSASE"/>
    <property type="match status" value="1"/>
</dbReference>
<dbReference type="GO" id="GO:0003677">
    <property type="term" value="F:DNA binding"/>
    <property type="evidence" value="ECO:0007669"/>
    <property type="project" value="InterPro"/>
</dbReference>
<dbReference type="GO" id="GO:0004803">
    <property type="term" value="F:transposase activity"/>
    <property type="evidence" value="ECO:0007669"/>
    <property type="project" value="InterPro"/>
</dbReference>
<organism evidence="2 3">
    <name type="scientific">Siccirubricoccus deserti</name>
    <dbReference type="NCBI Taxonomy" id="2013562"/>
    <lineage>
        <taxon>Bacteria</taxon>
        <taxon>Pseudomonadati</taxon>
        <taxon>Pseudomonadota</taxon>
        <taxon>Alphaproteobacteria</taxon>
        <taxon>Acetobacterales</taxon>
        <taxon>Roseomonadaceae</taxon>
        <taxon>Siccirubricoccus</taxon>
    </lineage>
</organism>
<dbReference type="Proteomes" id="UP000600101">
    <property type="component" value="Unassembled WGS sequence"/>
</dbReference>
<dbReference type="EMBL" id="JACOMF010000250">
    <property type="protein sequence ID" value="MBC4019438.1"/>
    <property type="molecule type" value="Genomic_DNA"/>
</dbReference>
<dbReference type="AlphaFoldDB" id="A0A9X0UGY4"/>
<name>A0A9X0UGY4_9PROT</name>
<dbReference type="InterPro" id="IPR003346">
    <property type="entry name" value="Transposase_20"/>
</dbReference>
<dbReference type="GO" id="GO:0006313">
    <property type="term" value="P:DNA transposition"/>
    <property type="evidence" value="ECO:0007669"/>
    <property type="project" value="InterPro"/>
</dbReference>
<proteinExistence type="predicted"/>
<dbReference type="Pfam" id="PF02371">
    <property type="entry name" value="Transposase_20"/>
    <property type="match status" value="1"/>
</dbReference>
<protein>
    <submittedName>
        <fullName evidence="2">IS110 family transposase</fullName>
    </submittedName>
</protein>
<dbReference type="InterPro" id="IPR047650">
    <property type="entry name" value="Transpos_IS110"/>
</dbReference>
<dbReference type="RefSeq" id="WP_186774116.1">
    <property type="nucleotide sequence ID" value="NZ_JACOMF010000250.1"/>
</dbReference>
<accession>A0A9X0UGY4</accession>
<sequence>SGQLAELDQVMAAKALDDPQAKRLMTIPGVSYVVASTVLASIGDVSRFETPQKLSSYFGLTPKVRQSGDGPARHGRISKQGNSAARKMLVEAAWSAKTAPGPLRAFFVRVQKKRGSGAAAVATARKLAVMIWHVLTSEQEYTFARPAFTAMKLRKVALKAGAPREYGKAGPARDYWIEEIRHREMDYVERAERAYERMVAAWREKPPKSAAA</sequence>
<evidence type="ECO:0000313" key="2">
    <source>
        <dbReference type="EMBL" id="MBC4019438.1"/>
    </source>
</evidence>
<feature type="domain" description="Transposase IS116/IS110/IS902 C-terminal" evidence="1">
    <location>
        <begin position="22"/>
        <end position="105"/>
    </location>
</feature>
<keyword evidence="3" id="KW-1185">Reference proteome</keyword>
<reference evidence="2" key="1">
    <citation type="submission" date="2020-08" db="EMBL/GenBank/DDBJ databases">
        <authorList>
            <person name="Hu Y."/>
            <person name="Nguyen S.V."/>
            <person name="Li F."/>
            <person name="Fanning S."/>
        </authorList>
    </citation>
    <scope>NUCLEOTIDE SEQUENCE</scope>
    <source>
        <strain evidence="2">SYSU D8009</strain>
    </source>
</reference>
<dbReference type="PANTHER" id="PTHR33055">
    <property type="entry name" value="TRANSPOSASE FOR INSERTION SEQUENCE ELEMENT IS1111A"/>
    <property type="match status" value="1"/>
</dbReference>
<evidence type="ECO:0000259" key="1">
    <source>
        <dbReference type="Pfam" id="PF02371"/>
    </source>
</evidence>
<feature type="non-terminal residue" evidence="2">
    <location>
        <position position="1"/>
    </location>
</feature>
<evidence type="ECO:0000313" key="3">
    <source>
        <dbReference type="Proteomes" id="UP000600101"/>
    </source>
</evidence>
<comment type="caution">
    <text evidence="2">The sequence shown here is derived from an EMBL/GenBank/DDBJ whole genome shotgun (WGS) entry which is preliminary data.</text>
</comment>